<feature type="domain" description="PhnB-like" evidence="1">
    <location>
        <begin position="3"/>
        <end position="138"/>
    </location>
</feature>
<dbReference type="InterPro" id="IPR028973">
    <property type="entry name" value="PhnB-like"/>
</dbReference>
<keyword evidence="3" id="KW-1185">Reference proteome</keyword>
<name>A0A1H9REY7_9ACTN</name>
<dbReference type="Gene3D" id="3.30.720.110">
    <property type="match status" value="1"/>
</dbReference>
<keyword evidence="2" id="KW-0489">Methyltransferase</keyword>
<gene>
    <name evidence="2" type="ORF">SAMN05443377_10724</name>
</gene>
<sequence length="304" mass="34324">MPQKIIPSLWFDHTAREAVDFYLRAFPDAEEITVTRYPHEGLLDFQQEFAGQELEITFRLGDMTFSAINAGPEFAINHSISMMLHFDPRTDADARRHLDELWAALGEGGTALMELDSYDFSAHYGWLRDRYGMTWQLILSNPDSEPRPFITPSLMFPHNKAQGHEAIELYTSLFENSRVGTVAPYPPEAEMADGSIMYSDFQLAGQWFVIMDAGGPQECTFNEGVSLVVNCADQAEIDRLWDALSAVPEAEQCGWCKDRFGVSWQIVPQNMDELMAIPHSYEALLRMHKIVIADFRAGGADTAQ</sequence>
<dbReference type="Pfam" id="PF06983">
    <property type="entry name" value="3-dmu-9_3-mt"/>
    <property type="match status" value="2"/>
</dbReference>
<protein>
    <submittedName>
        <fullName evidence="2">Glyoxalase superfamily enzyme, possibly 3-demethylubiquinone-9 3-methyltransferase</fullName>
    </submittedName>
</protein>
<dbReference type="RefSeq" id="WP_091968525.1">
    <property type="nucleotide sequence ID" value="NZ_FOGZ01000007.1"/>
</dbReference>
<dbReference type="Gene3D" id="3.10.180.10">
    <property type="entry name" value="2,3-Dihydroxybiphenyl 1,2-Dioxygenase, domain 1"/>
    <property type="match status" value="1"/>
</dbReference>
<dbReference type="GO" id="GO:0008168">
    <property type="term" value="F:methyltransferase activity"/>
    <property type="evidence" value="ECO:0007669"/>
    <property type="project" value="UniProtKB-KW"/>
</dbReference>
<dbReference type="Proteomes" id="UP000198815">
    <property type="component" value="Unassembled WGS sequence"/>
</dbReference>
<dbReference type="OrthoDB" id="9806473at2"/>
<organism evidence="2 3">
    <name type="scientific">Propionibacterium cyclohexanicum</name>
    <dbReference type="NCBI Taxonomy" id="64702"/>
    <lineage>
        <taxon>Bacteria</taxon>
        <taxon>Bacillati</taxon>
        <taxon>Actinomycetota</taxon>
        <taxon>Actinomycetes</taxon>
        <taxon>Propionibacteriales</taxon>
        <taxon>Propionibacteriaceae</taxon>
        <taxon>Propionibacterium</taxon>
    </lineage>
</organism>
<dbReference type="GO" id="GO:0032259">
    <property type="term" value="P:methylation"/>
    <property type="evidence" value="ECO:0007669"/>
    <property type="project" value="UniProtKB-KW"/>
</dbReference>
<dbReference type="STRING" id="64702.SAMN05443377_10724"/>
<proteinExistence type="predicted"/>
<evidence type="ECO:0000313" key="3">
    <source>
        <dbReference type="Proteomes" id="UP000198815"/>
    </source>
</evidence>
<dbReference type="AlphaFoldDB" id="A0A1H9REY7"/>
<dbReference type="SUPFAM" id="SSF54593">
    <property type="entry name" value="Glyoxalase/Bleomycin resistance protein/Dihydroxybiphenyl dioxygenase"/>
    <property type="match status" value="2"/>
</dbReference>
<dbReference type="EMBL" id="FOGZ01000007">
    <property type="protein sequence ID" value="SER71391.1"/>
    <property type="molecule type" value="Genomic_DNA"/>
</dbReference>
<dbReference type="InterPro" id="IPR029068">
    <property type="entry name" value="Glyas_Bleomycin-R_OHBP_Dase"/>
</dbReference>
<keyword evidence="2" id="KW-0808">Transferase</keyword>
<dbReference type="Gene3D" id="3.30.720.100">
    <property type="match status" value="1"/>
</dbReference>
<dbReference type="PANTHER" id="PTHR33990">
    <property type="entry name" value="PROTEIN YJDN-RELATED"/>
    <property type="match status" value="1"/>
</dbReference>
<accession>A0A1H9REY7</accession>
<evidence type="ECO:0000313" key="2">
    <source>
        <dbReference type="EMBL" id="SER71391.1"/>
    </source>
</evidence>
<evidence type="ECO:0000259" key="1">
    <source>
        <dbReference type="Pfam" id="PF06983"/>
    </source>
</evidence>
<keyword evidence="2" id="KW-0830">Ubiquinone</keyword>
<dbReference type="CDD" id="cd06588">
    <property type="entry name" value="PhnB_like"/>
    <property type="match status" value="2"/>
</dbReference>
<feature type="domain" description="PhnB-like" evidence="1">
    <location>
        <begin position="150"/>
        <end position="267"/>
    </location>
</feature>
<reference evidence="2 3" key="1">
    <citation type="submission" date="2016-10" db="EMBL/GenBank/DDBJ databases">
        <authorList>
            <person name="de Groot N.N."/>
        </authorList>
    </citation>
    <scope>NUCLEOTIDE SEQUENCE [LARGE SCALE GENOMIC DNA]</scope>
    <source>
        <strain evidence="2 3">DSM 16859</strain>
    </source>
</reference>